<evidence type="ECO:0000256" key="6">
    <source>
        <dbReference type="SAM" id="Phobius"/>
    </source>
</evidence>
<feature type="transmembrane region" description="Helical" evidence="6">
    <location>
        <begin position="427"/>
        <end position="449"/>
    </location>
</feature>
<accession>A0AAN8ERH1</accession>
<dbReference type="PROSITE" id="PS50850">
    <property type="entry name" value="MFS"/>
    <property type="match status" value="1"/>
</dbReference>
<feature type="transmembrane region" description="Helical" evidence="6">
    <location>
        <begin position="137"/>
        <end position="159"/>
    </location>
</feature>
<gene>
    <name evidence="8" type="ORF">OHC33_001559</name>
</gene>
<dbReference type="AlphaFoldDB" id="A0AAN8ERH1"/>
<dbReference type="PROSITE" id="PS00216">
    <property type="entry name" value="SUGAR_TRANSPORT_1"/>
    <property type="match status" value="1"/>
</dbReference>
<reference evidence="8 9" key="1">
    <citation type="submission" date="2022-12" db="EMBL/GenBank/DDBJ databases">
        <title>Genomic features and morphological characterization of a novel Knufia sp. strain isolated from spacecraft assembly facility.</title>
        <authorList>
            <person name="Teixeira M."/>
            <person name="Chander A.M."/>
            <person name="Stajich J.E."/>
            <person name="Venkateswaran K."/>
        </authorList>
    </citation>
    <scope>NUCLEOTIDE SEQUENCE [LARGE SCALE GENOMIC DNA]</scope>
    <source>
        <strain evidence="8 9">FJI-L2-BK-P2</strain>
    </source>
</reference>
<evidence type="ECO:0000256" key="4">
    <source>
        <dbReference type="ARBA" id="ARBA00022989"/>
    </source>
</evidence>
<keyword evidence="3 6" id="KW-0812">Transmembrane</keyword>
<comment type="subcellular location">
    <subcellularLocation>
        <location evidence="1">Membrane</location>
        <topology evidence="1">Multi-pass membrane protein</topology>
    </subcellularLocation>
</comment>
<dbReference type="GO" id="GO:0016020">
    <property type="term" value="C:membrane"/>
    <property type="evidence" value="ECO:0007669"/>
    <property type="project" value="UniProtKB-SubCell"/>
</dbReference>
<sequence>MRRPRHSQALKPVKPPKGTFFFAGHTMQRVKWWQSSNMRKLYILIVIMITTNTANGFDGSMMNGLQSLTYWQEYFDHPKGSILGLFNASMSLGSLIGLFFVPYLIDWAGRRSGILIGSMIMLLGVGLQAGARNFGMFIASRLLIGFGDCIVLGAAPLLIAELAHPQDRAILVTLSGASYHSGAFIASWVTYATLQIPSDWSWRLPSLLQCTFSIIIAIAILFTPESPRWLISKDRREEALDILVKYHGDGDRDNQLVLLEYREIVAAIKLDQEAGRTSWVDLVKTKGNRKRIGIITALGFFSQWSGNGLISYYLHQVMNDIGITSADTQLGINGGLKTWSLFTNTFMSFFVDKIGRRPMYLISTIGTLVAFNIWTIIAARYAATPMNSLGIGFVFMIFVYGFFYDFKNGLMASYTTEILPYGLRAKGFTWLNFCVTASLFFNQYVNAIALDALKWKYYICYCVFLGFEVFIIYFFLIETRYTPMEEIAKYFDGEEATLDVAAVANEQVKDKIGEDKMGGTVHQVEVAEKV</sequence>
<dbReference type="PANTHER" id="PTHR48022:SF63">
    <property type="entry name" value="TRANSPORTER, PUTATIVE-RELATED"/>
    <property type="match status" value="1"/>
</dbReference>
<evidence type="ECO:0000256" key="5">
    <source>
        <dbReference type="ARBA" id="ARBA00023136"/>
    </source>
</evidence>
<dbReference type="SUPFAM" id="SSF103473">
    <property type="entry name" value="MFS general substrate transporter"/>
    <property type="match status" value="1"/>
</dbReference>
<protein>
    <recommendedName>
        <fullName evidence="7">Major facilitator superfamily (MFS) profile domain-containing protein</fullName>
    </recommendedName>
</protein>
<comment type="similarity">
    <text evidence="2">Belongs to the major facilitator superfamily. Sugar transporter (TC 2.A.1.1) family.</text>
</comment>
<dbReference type="InterPro" id="IPR005829">
    <property type="entry name" value="Sugar_transporter_CS"/>
</dbReference>
<feature type="transmembrane region" description="Helical" evidence="6">
    <location>
        <begin position="206"/>
        <end position="223"/>
    </location>
</feature>
<dbReference type="InterPro" id="IPR020846">
    <property type="entry name" value="MFS_dom"/>
</dbReference>
<feature type="transmembrane region" description="Helical" evidence="6">
    <location>
        <begin position="292"/>
        <end position="314"/>
    </location>
</feature>
<feature type="transmembrane region" description="Helical" evidence="6">
    <location>
        <begin position="455"/>
        <end position="476"/>
    </location>
</feature>
<feature type="transmembrane region" description="Helical" evidence="6">
    <location>
        <begin position="389"/>
        <end position="406"/>
    </location>
</feature>
<feature type="domain" description="Major facilitator superfamily (MFS) profile" evidence="7">
    <location>
        <begin position="44"/>
        <end position="480"/>
    </location>
</feature>
<evidence type="ECO:0000313" key="8">
    <source>
        <dbReference type="EMBL" id="KAK5957188.1"/>
    </source>
</evidence>
<dbReference type="InterPro" id="IPR036259">
    <property type="entry name" value="MFS_trans_sf"/>
</dbReference>
<keyword evidence="5 6" id="KW-0472">Membrane</keyword>
<evidence type="ECO:0000313" key="9">
    <source>
        <dbReference type="Proteomes" id="UP001316803"/>
    </source>
</evidence>
<feature type="transmembrane region" description="Helical" evidence="6">
    <location>
        <begin position="112"/>
        <end position="131"/>
    </location>
</feature>
<feature type="transmembrane region" description="Helical" evidence="6">
    <location>
        <begin position="359"/>
        <end position="383"/>
    </location>
</feature>
<keyword evidence="9" id="KW-1185">Reference proteome</keyword>
<dbReference type="Gene3D" id="1.20.1250.20">
    <property type="entry name" value="MFS general substrate transporter like domains"/>
    <property type="match status" value="1"/>
</dbReference>
<organism evidence="8 9">
    <name type="scientific">Knufia fluminis</name>
    <dbReference type="NCBI Taxonomy" id="191047"/>
    <lineage>
        <taxon>Eukaryota</taxon>
        <taxon>Fungi</taxon>
        <taxon>Dikarya</taxon>
        <taxon>Ascomycota</taxon>
        <taxon>Pezizomycotina</taxon>
        <taxon>Eurotiomycetes</taxon>
        <taxon>Chaetothyriomycetidae</taxon>
        <taxon>Chaetothyriales</taxon>
        <taxon>Trichomeriaceae</taxon>
        <taxon>Knufia</taxon>
    </lineage>
</organism>
<evidence type="ECO:0000256" key="3">
    <source>
        <dbReference type="ARBA" id="ARBA00022692"/>
    </source>
</evidence>
<comment type="caution">
    <text evidence="8">The sequence shown here is derived from an EMBL/GenBank/DDBJ whole genome shotgun (WGS) entry which is preliminary data.</text>
</comment>
<feature type="transmembrane region" description="Helical" evidence="6">
    <location>
        <begin position="82"/>
        <end position="105"/>
    </location>
</feature>
<dbReference type="InterPro" id="IPR005828">
    <property type="entry name" value="MFS_sugar_transport-like"/>
</dbReference>
<evidence type="ECO:0000256" key="1">
    <source>
        <dbReference type="ARBA" id="ARBA00004141"/>
    </source>
</evidence>
<dbReference type="Proteomes" id="UP001316803">
    <property type="component" value="Unassembled WGS sequence"/>
</dbReference>
<dbReference type="FunFam" id="1.20.1250.20:FF:000117">
    <property type="entry name" value="MFS hexose transporter"/>
    <property type="match status" value="1"/>
</dbReference>
<dbReference type="GO" id="GO:0005351">
    <property type="term" value="F:carbohydrate:proton symporter activity"/>
    <property type="evidence" value="ECO:0007669"/>
    <property type="project" value="TreeGrafter"/>
</dbReference>
<proteinExistence type="inferred from homology"/>
<name>A0AAN8ERH1_9EURO</name>
<dbReference type="EMBL" id="JAKLMC020000003">
    <property type="protein sequence ID" value="KAK5957188.1"/>
    <property type="molecule type" value="Genomic_DNA"/>
</dbReference>
<keyword evidence="4 6" id="KW-1133">Transmembrane helix</keyword>
<evidence type="ECO:0000256" key="2">
    <source>
        <dbReference type="ARBA" id="ARBA00010992"/>
    </source>
</evidence>
<dbReference type="PANTHER" id="PTHR48022">
    <property type="entry name" value="PLASTIDIC GLUCOSE TRANSPORTER 4"/>
    <property type="match status" value="1"/>
</dbReference>
<feature type="transmembrane region" description="Helical" evidence="6">
    <location>
        <begin position="41"/>
        <end position="62"/>
    </location>
</feature>
<feature type="transmembrane region" description="Helical" evidence="6">
    <location>
        <begin position="334"/>
        <end position="352"/>
    </location>
</feature>
<feature type="transmembrane region" description="Helical" evidence="6">
    <location>
        <begin position="171"/>
        <end position="194"/>
    </location>
</feature>
<dbReference type="InterPro" id="IPR050360">
    <property type="entry name" value="MFS_Sugar_Transporters"/>
</dbReference>
<dbReference type="Pfam" id="PF00083">
    <property type="entry name" value="Sugar_tr"/>
    <property type="match status" value="1"/>
</dbReference>
<evidence type="ECO:0000259" key="7">
    <source>
        <dbReference type="PROSITE" id="PS50850"/>
    </source>
</evidence>